<proteinExistence type="predicted"/>
<accession>X6NG41</accession>
<comment type="caution">
    <text evidence="2">The sequence shown here is derived from an EMBL/GenBank/DDBJ whole genome shotgun (WGS) entry which is preliminary data.</text>
</comment>
<dbReference type="AlphaFoldDB" id="X6NG41"/>
<gene>
    <name evidence="2" type="ORF">RFI_12238</name>
</gene>
<dbReference type="EMBL" id="ASPP01008866">
    <property type="protein sequence ID" value="ETO24921.1"/>
    <property type="molecule type" value="Genomic_DNA"/>
</dbReference>
<evidence type="ECO:0000313" key="2">
    <source>
        <dbReference type="EMBL" id="ETO24921.1"/>
    </source>
</evidence>
<evidence type="ECO:0000256" key="1">
    <source>
        <dbReference type="SAM" id="MobiDB-lite"/>
    </source>
</evidence>
<feature type="region of interest" description="Disordered" evidence="1">
    <location>
        <begin position="1"/>
        <end position="24"/>
    </location>
</feature>
<keyword evidence="3" id="KW-1185">Reference proteome</keyword>
<sequence>MKRTIKKESEKQKKTQQSNSCFANHKNNIQINKSHISLIRTEKNSTFDNNIPVNCKNLGKKNNQKFYSSLSFTFSLSFSSLPFLQCLEGKLVQKTKSKKAVTSLFQHVMLVTEEEAKKKKKKKKKKFFFKKKEKKNKKFSTNTKKIYF</sequence>
<protein>
    <submittedName>
        <fullName evidence="2">Uncharacterized protein</fullName>
    </submittedName>
</protein>
<dbReference type="Proteomes" id="UP000023152">
    <property type="component" value="Unassembled WGS sequence"/>
</dbReference>
<reference evidence="2 3" key="1">
    <citation type="journal article" date="2013" name="Curr. Biol.">
        <title>The Genome of the Foraminiferan Reticulomyxa filosa.</title>
        <authorList>
            <person name="Glockner G."/>
            <person name="Hulsmann N."/>
            <person name="Schleicher M."/>
            <person name="Noegel A.A."/>
            <person name="Eichinger L."/>
            <person name="Gallinger C."/>
            <person name="Pawlowski J."/>
            <person name="Sierra R."/>
            <person name="Euteneuer U."/>
            <person name="Pillet L."/>
            <person name="Moustafa A."/>
            <person name="Platzer M."/>
            <person name="Groth M."/>
            <person name="Szafranski K."/>
            <person name="Schliwa M."/>
        </authorList>
    </citation>
    <scope>NUCLEOTIDE SEQUENCE [LARGE SCALE GENOMIC DNA]</scope>
</reference>
<feature type="compositionally biased region" description="Basic and acidic residues" evidence="1">
    <location>
        <begin position="1"/>
        <end position="13"/>
    </location>
</feature>
<name>X6NG41_RETFI</name>
<organism evidence="2 3">
    <name type="scientific">Reticulomyxa filosa</name>
    <dbReference type="NCBI Taxonomy" id="46433"/>
    <lineage>
        <taxon>Eukaryota</taxon>
        <taxon>Sar</taxon>
        <taxon>Rhizaria</taxon>
        <taxon>Retaria</taxon>
        <taxon>Foraminifera</taxon>
        <taxon>Monothalamids</taxon>
        <taxon>Reticulomyxidae</taxon>
        <taxon>Reticulomyxa</taxon>
    </lineage>
</organism>
<evidence type="ECO:0000313" key="3">
    <source>
        <dbReference type="Proteomes" id="UP000023152"/>
    </source>
</evidence>